<protein>
    <submittedName>
        <fullName evidence="3">Uncharacterized protein</fullName>
    </submittedName>
</protein>
<feature type="region of interest" description="Disordered" evidence="2">
    <location>
        <begin position="1"/>
        <end position="78"/>
    </location>
</feature>
<feature type="coiled-coil region" evidence="1">
    <location>
        <begin position="382"/>
        <end position="416"/>
    </location>
</feature>
<feature type="region of interest" description="Disordered" evidence="2">
    <location>
        <begin position="834"/>
        <end position="862"/>
    </location>
</feature>
<gene>
    <name evidence="3" type="ORF">LSCM4_00933</name>
</gene>
<feature type="region of interest" description="Disordered" evidence="2">
    <location>
        <begin position="1119"/>
        <end position="1159"/>
    </location>
</feature>
<dbReference type="KEGG" id="loi:92356933"/>
<feature type="compositionally biased region" description="Low complexity" evidence="2">
    <location>
        <begin position="14"/>
        <end position="28"/>
    </location>
</feature>
<feature type="compositionally biased region" description="Acidic residues" evidence="2">
    <location>
        <begin position="843"/>
        <end position="862"/>
    </location>
</feature>
<evidence type="ECO:0000256" key="2">
    <source>
        <dbReference type="SAM" id="MobiDB-lite"/>
    </source>
</evidence>
<dbReference type="RefSeq" id="XP_067059649.1">
    <property type="nucleotide sequence ID" value="XM_067202999.1"/>
</dbReference>
<name>A0A836FRJ3_9TRYP</name>
<keyword evidence="1" id="KW-0175">Coiled coil</keyword>
<keyword evidence="4" id="KW-1185">Reference proteome</keyword>
<evidence type="ECO:0000313" key="4">
    <source>
        <dbReference type="Proteomes" id="UP000674143"/>
    </source>
</evidence>
<dbReference type="Proteomes" id="UP000674143">
    <property type="component" value="Unassembled WGS sequence"/>
</dbReference>
<feature type="compositionally biased region" description="Basic and acidic residues" evidence="2">
    <location>
        <begin position="1174"/>
        <end position="1185"/>
    </location>
</feature>
<feature type="compositionally biased region" description="Basic residues" evidence="2">
    <location>
        <begin position="1784"/>
        <end position="1794"/>
    </location>
</feature>
<accession>A0A836FRJ3</accession>
<feature type="region of interest" description="Disordered" evidence="2">
    <location>
        <begin position="1174"/>
        <end position="1224"/>
    </location>
</feature>
<evidence type="ECO:0000256" key="1">
    <source>
        <dbReference type="SAM" id="Coils"/>
    </source>
</evidence>
<evidence type="ECO:0000313" key="3">
    <source>
        <dbReference type="EMBL" id="KAG5467847.1"/>
    </source>
</evidence>
<reference evidence="4" key="2">
    <citation type="journal article" date="2021" name="Sci. Data">
        <title>Chromosome-scale genome sequencing, assembly and annotation of six genomes from subfamily Leishmaniinae.</title>
        <authorList>
            <person name="Almutairi H."/>
            <person name="Urbaniak M.D."/>
            <person name="Bates M.D."/>
            <person name="Jariyapan N."/>
            <person name="Kwakye-Nuako G."/>
            <person name="Thomaz Soccol V."/>
            <person name="Al-Salem W.S."/>
            <person name="Dillon R.J."/>
            <person name="Bates P.A."/>
            <person name="Gatherer D."/>
        </authorList>
    </citation>
    <scope>NUCLEOTIDE SEQUENCE [LARGE SCALE GENOMIC DNA]</scope>
</reference>
<feature type="region of interest" description="Disordered" evidence="2">
    <location>
        <begin position="1710"/>
        <end position="1749"/>
    </location>
</feature>
<proteinExistence type="predicted"/>
<sequence>MYTSEPLQKKLRAKAPSATTARPASPSSGRFSTLPLLRRAGGTSIIAPPPPRQRASLEYSPRDPRSLPQSPIPPQAPFTLSALDNGSRTPNVVMDPLAALRHCLQYVCSHPEVYGDDVRGLLDREVMHVVRLKASEVSLTNAQRPLLVDALRSATVRQAARSLTGAPALPAIPAQSTAVSGSVRGGGFDMDLFGYGSVSFLPASSVGFRALLQDGKGGWTQADQTGGSLHTDGGVTYFGEAPPMSSSAAVLAPPLDESIQWGGTLPPSCTGPSVLGIRSFVRDFAIDGDVEKGSTVLAEMGVGAGVGHLGKTRRASQSFSRGGAVEAHEMADSDDQSLLPDPHEVTSNSVPAAQPSAFCAADGSVVLIDQQGYEVTYLRAQLQQLEAAFNAKCVRLHELEAENERFAEKIKMSEEARVRWAAQHHAMKGQLEVMRRELDGWKDRATDAVAAATKQSKQHNQNAKQLVHTQLSDAKQEISRLGQLWRETERALQESRRVFENTEKESIAAHDHLTDVFHYLERLERRIARRDAYVTLCERRQRSLEEKYEKLRWGYEELSTLEGRYSYADYLLTVRPLWSVYMFVRLARHVGDYVALENPVEVQQRLILMRGQSAEVLEVAPEAAAAALADMEPLYGLLFSRSPKGGRLIAQQYDFHLIFRTMVDEATAELSRRGRSKQLRTNLHGSVACRVIRWHERYIIDYLRGDDSNPDSAELHRKFVPLLTLASVLLPLRSRTGTLLMQPRTGEAVDPSAEEAGSTTAEAASPEEKRVEALLSAIPNKRHYDEATIRFMLRCFWKERLAAFSQQMNVRLSAVNAKRARFRELKRSLRRAGLSAADKDSDLTDADDDEEDEDEDEDEEDEEVVVIQTFLASLVDFTARFTAQQAGSAMAEPSDSKAPPSKAELLTVRGVLTSGASSGKLGGKSATSISSFESKAASDSVWDCGRIFFAVVLQPDRTTEAKEDSTSPTNDMATRKEVDILAEEVREMLAALYYYTLEYKDLDPDFRLFHLVAHQLIPEMVAVNFFAGLEAFQLECAALLEWRLRCLPSGMHSTATRAAVGQLPIPPTVPGEVEDPLMALTRAVDIVDGALLDGEEEDIEPDSEGDGYGSILPFHAKAETQLRPSETASALVEPLQEGEKEDGPAEEMLTPAQPESQRARELRLLHNVREYLSKRKEATQAKQTKDLSSPPAKVENNPSESDRATENPSGTCSGTFPFGEGPPEWTAVEEKVANSLGPHTALLDTFRRHCRKQNENGERAIRKVVKPAKELDYLRRRRAERERRYETTKHLSATRGLLAVEDVLTLVQRHCLATYAVSCCGTPRFSLMRSLFGRSNDSSPDAPSGLDPYAIVGHLPLTGLHLQRLRFALSLDQPSLLIRPADLFAVDPITKSNSQFYDAYLSVVLDVFEQQQSFLMHSVLRTCVARHESYAAEGAEDCDGLIPISWLKKGLTAAFSTIRGTPRHAQAMLNHFVQYDELLRLEEDVKFEQFTDAPLLLNVPPSSENPFPMADNDPGLGPQSVTNMLADAEDTGNWNLREEADSCSLLNIAFAVRMSYIVWGKVSARTAEELVHRAVKHPVPVCCCDTAAGDAGAAMSAAPVSTDATVVAEVAEWDLFDQMTRCQYTQTLSRLQNGHNGKANPLRRMLSVLQAELLPALLMRSGRGTAAANLYASSRIIDADALYPDVTNVWITKKVLAEGQKRMEASAAALAAKGSGASRKGKKNRRSLPSRRCVVADQTGANDDDALREEEQVPDYGLLSLVRALGFAPSSSTGVLRPGGVTAKSKRGGGKKGTQRNGTAKSSAGPEASLPAFLQQRYIDNLTVPLQDLAARVAALTAPDSRSSPGDVSDAADVSGSLEGATPSADNVSFLNGDAATPAPDSVLSRPRSVSGARRSRQSSVDNKFHRKVTIEVPVDEAANSVPEPDTLAPSWVPVFPDSSEVLREVSPSVPVGTSIDVSKLYAICAALSMV</sequence>
<comment type="caution">
    <text evidence="3">The sequence shown here is derived from an EMBL/GenBank/DDBJ whole genome shotgun (WGS) entry which is preliminary data.</text>
</comment>
<feature type="region of interest" description="Disordered" evidence="2">
    <location>
        <begin position="1773"/>
        <end position="1808"/>
    </location>
</feature>
<feature type="compositionally biased region" description="Low complexity" evidence="2">
    <location>
        <begin position="754"/>
        <end position="764"/>
    </location>
</feature>
<dbReference type="GeneID" id="92356933"/>
<feature type="region of interest" description="Disordered" evidence="2">
    <location>
        <begin position="313"/>
        <end position="349"/>
    </location>
</feature>
<feature type="region of interest" description="Disordered" evidence="2">
    <location>
        <begin position="1837"/>
        <end position="1905"/>
    </location>
</feature>
<organism evidence="3 4">
    <name type="scientific">Leishmania orientalis</name>
    <dbReference type="NCBI Taxonomy" id="2249476"/>
    <lineage>
        <taxon>Eukaryota</taxon>
        <taxon>Discoba</taxon>
        <taxon>Euglenozoa</taxon>
        <taxon>Kinetoplastea</taxon>
        <taxon>Metakinetoplastina</taxon>
        <taxon>Trypanosomatida</taxon>
        <taxon>Trypanosomatidae</taxon>
        <taxon>Leishmaniinae</taxon>
        <taxon>Leishmania</taxon>
    </lineage>
</organism>
<reference evidence="4" key="1">
    <citation type="journal article" date="2021" name="Microbiol. Resour. Announc.">
        <title>LGAAP: Leishmaniinae Genome Assembly and Annotation Pipeline.</title>
        <authorList>
            <person name="Almutairi H."/>
            <person name="Urbaniak M.D."/>
            <person name="Bates M.D."/>
            <person name="Jariyapan N."/>
            <person name="Kwakye-Nuako G."/>
            <person name="Thomaz-Soccol V."/>
            <person name="Al-Salem W.S."/>
            <person name="Dillon R.J."/>
            <person name="Bates P.A."/>
            <person name="Gatherer D."/>
        </authorList>
    </citation>
    <scope>NUCLEOTIDE SEQUENCE [LARGE SCALE GENOMIC DNA]</scope>
</reference>
<dbReference type="EMBL" id="JAFHLR010000034">
    <property type="protein sequence ID" value="KAG5467847.1"/>
    <property type="molecule type" value="Genomic_DNA"/>
</dbReference>
<feature type="region of interest" description="Disordered" evidence="2">
    <location>
        <begin position="744"/>
        <end position="768"/>
    </location>
</feature>
<feature type="compositionally biased region" description="Basic residues" evidence="2">
    <location>
        <begin position="1719"/>
        <end position="1729"/>
    </location>
</feature>